<dbReference type="EMBL" id="REFY01000001">
    <property type="protein sequence ID" value="RQG92981.1"/>
    <property type="molecule type" value="Genomic_DNA"/>
</dbReference>
<keyword evidence="3" id="KW-1185">Reference proteome</keyword>
<dbReference type="Proteomes" id="UP000273828">
    <property type="component" value="Unassembled WGS sequence"/>
</dbReference>
<feature type="compositionally biased region" description="Basic and acidic residues" evidence="1">
    <location>
        <begin position="20"/>
        <end position="33"/>
    </location>
</feature>
<protein>
    <submittedName>
        <fullName evidence="2">Uncharacterized protein</fullName>
    </submittedName>
</protein>
<organism evidence="2 3">
    <name type="scientific">Natrarchaeobius halalkaliphilus</name>
    <dbReference type="NCBI Taxonomy" id="1679091"/>
    <lineage>
        <taxon>Archaea</taxon>
        <taxon>Methanobacteriati</taxon>
        <taxon>Methanobacteriota</taxon>
        <taxon>Stenosarchaea group</taxon>
        <taxon>Halobacteria</taxon>
        <taxon>Halobacteriales</taxon>
        <taxon>Natrialbaceae</taxon>
        <taxon>Natrarchaeobius</taxon>
    </lineage>
</organism>
<name>A0A3N6MBX7_9EURY</name>
<reference evidence="2 3" key="1">
    <citation type="submission" date="2018-10" db="EMBL/GenBank/DDBJ databases">
        <title>Natrarchaeobius chitinivorans gen. nov., sp. nov., and Natrarchaeobius haloalkaliphilus sp. nov., alkaliphilic, chitin-utilizing haloarchaea from hypersaline alkaline lakes.</title>
        <authorList>
            <person name="Sorokin D.Y."/>
            <person name="Elcheninov A.G."/>
            <person name="Kostrikina N.A."/>
            <person name="Bale N.J."/>
            <person name="Sinninghe Damste J.S."/>
            <person name="Khijniak T.V."/>
            <person name="Kublanov I.V."/>
            <person name="Toshchakov S.V."/>
        </authorList>
    </citation>
    <scope>NUCLEOTIDE SEQUENCE [LARGE SCALE GENOMIC DNA]</scope>
    <source>
        <strain evidence="2 3">AArcht-Sl</strain>
    </source>
</reference>
<proteinExistence type="predicted"/>
<evidence type="ECO:0000313" key="2">
    <source>
        <dbReference type="EMBL" id="RQG92981.1"/>
    </source>
</evidence>
<dbReference type="AlphaFoldDB" id="A0A3N6MBX7"/>
<sequence>MSDERLTLVLDRRFRLERDRSGSKPGLERREFDPSSLPFRLEFSPSDTDCCNDLPLGPQTGRGPTGNGLQ</sequence>
<gene>
    <name evidence="2" type="ORF">EA462_01840</name>
</gene>
<evidence type="ECO:0000256" key="1">
    <source>
        <dbReference type="SAM" id="MobiDB-lite"/>
    </source>
</evidence>
<comment type="caution">
    <text evidence="2">The sequence shown here is derived from an EMBL/GenBank/DDBJ whole genome shotgun (WGS) entry which is preliminary data.</text>
</comment>
<evidence type="ECO:0000313" key="3">
    <source>
        <dbReference type="Proteomes" id="UP000273828"/>
    </source>
</evidence>
<feature type="region of interest" description="Disordered" evidence="1">
    <location>
        <begin position="20"/>
        <end position="70"/>
    </location>
</feature>
<accession>A0A3N6MBX7</accession>